<dbReference type="EMBL" id="BKCL01000009">
    <property type="protein sequence ID" value="GEQ98758.1"/>
    <property type="molecule type" value="Genomic_DNA"/>
</dbReference>
<sequence>MIPGNGPSGQLEDDESLLNVTVSTVSHIIERAQEAYADMPQGDDSGVDVTERVVRKRISMNWPCLSTI</sequence>
<name>A0A5A7MUN6_9PROT</name>
<dbReference type="RefSeq" id="WP_150000995.1">
    <property type="nucleotide sequence ID" value="NZ_BKCL01000009.1"/>
</dbReference>
<proteinExistence type="predicted"/>
<evidence type="ECO:0000313" key="2">
    <source>
        <dbReference type="Proteomes" id="UP000322084"/>
    </source>
</evidence>
<evidence type="ECO:0000313" key="1">
    <source>
        <dbReference type="EMBL" id="GEQ98758.1"/>
    </source>
</evidence>
<dbReference type="AlphaFoldDB" id="A0A5A7MUN6"/>
<accession>A0A5A7MUN6</accession>
<protein>
    <submittedName>
        <fullName evidence="1">Uncharacterized protein</fullName>
    </submittedName>
</protein>
<reference evidence="1 2" key="1">
    <citation type="submission" date="2019-09" db="EMBL/GenBank/DDBJ databases">
        <title>NBRP : Genome information of microbial organism related human and environment.</title>
        <authorList>
            <person name="Hattori M."/>
            <person name="Oshima K."/>
            <person name="Inaba H."/>
            <person name="Suda W."/>
            <person name="Sakamoto M."/>
            <person name="Iino T."/>
            <person name="Kitahara M."/>
            <person name="Oshida Y."/>
            <person name="Iida T."/>
            <person name="Kudo T."/>
            <person name="Itoh T."/>
            <person name="Ohkuma M."/>
        </authorList>
    </citation>
    <scope>NUCLEOTIDE SEQUENCE [LARGE SCALE GENOMIC DNA]</scope>
    <source>
        <strain evidence="1 2">Hi-2</strain>
    </source>
</reference>
<gene>
    <name evidence="1" type="ORF">JCM17844_23950</name>
</gene>
<comment type="caution">
    <text evidence="1">The sequence shown here is derived from an EMBL/GenBank/DDBJ whole genome shotgun (WGS) entry which is preliminary data.</text>
</comment>
<organism evidence="1 2">
    <name type="scientific">Iodidimonas gelatinilytica</name>
    <dbReference type="NCBI Taxonomy" id="1236966"/>
    <lineage>
        <taxon>Bacteria</taxon>
        <taxon>Pseudomonadati</taxon>
        <taxon>Pseudomonadota</taxon>
        <taxon>Alphaproteobacteria</taxon>
        <taxon>Iodidimonadales</taxon>
        <taxon>Iodidimonadaceae</taxon>
        <taxon>Iodidimonas</taxon>
    </lineage>
</organism>
<dbReference type="Proteomes" id="UP000322084">
    <property type="component" value="Unassembled WGS sequence"/>
</dbReference>